<evidence type="ECO:0000256" key="1">
    <source>
        <dbReference type="SAM" id="SignalP"/>
    </source>
</evidence>
<feature type="signal peptide" evidence="1">
    <location>
        <begin position="1"/>
        <end position="19"/>
    </location>
</feature>
<gene>
    <name evidence="2" type="ORF">STRTUCAR8_04286</name>
</gene>
<dbReference type="STRING" id="85558.T45_04251"/>
<evidence type="ECO:0000313" key="3">
    <source>
        <dbReference type="Proteomes" id="UP000010931"/>
    </source>
</evidence>
<dbReference type="Proteomes" id="UP000010931">
    <property type="component" value="Unassembled WGS sequence"/>
</dbReference>
<comment type="caution">
    <text evidence="2">The sequence shown here is derived from an EMBL/GenBank/DDBJ whole genome shotgun (WGS) entry which is preliminary data.</text>
</comment>
<organism evidence="2 3">
    <name type="scientific">Streptomyces turgidiscabies (strain Car8)</name>
    <dbReference type="NCBI Taxonomy" id="698760"/>
    <lineage>
        <taxon>Bacteria</taxon>
        <taxon>Bacillati</taxon>
        <taxon>Actinomycetota</taxon>
        <taxon>Actinomycetes</taxon>
        <taxon>Kitasatosporales</taxon>
        <taxon>Streptomycetaceae</taxon>
        <taxon>Streptomyces</taxon>
    </lineage>
</organism>
<proteinExistence type="predicted"/>
<dbReference type="EMBL" id="AEJB01000045">
    <property type="protein sequence ID" value="ELP70698.1"/>
    <property type="molecule type" value="Genomic_DNA"/>
</dbReference>
<reference evidence="2 3" key="1">
    <citation type="journal article" date="2011" name="Plasmid">
        <title>Streptomyces turgidiscabies Car8 contains a modular pathogenicity island that shares virulence genes with other actinobacterial plant pathogens.</title>
        <authorList>
            <person name="Huguet-Tapia J.C."/>
            <person name="Badger J.H."/>
            <person name="Loria R."/>
            <person name="Pettis G.S."/>
        </authorList>
    </citation>
    <scope>NUCLEOTIDE SEQUENCE [LARGE SCALE GENOMIC DNA]</scope>
    <source>
        <strain evidence="2 3">Car8</strain>
    </source>
</reference>
<accession>L7FH30</accession>
<evidence type="ECO:0008006" key="4">
    <source>
        <dbReference type="Google" id="ProtNLM"/>
    </source>
</evidence>
<dbReference type="GeneID" id="97403363"/>
<dbReference type="AlphaFoldDB" id="L7FH30"/>
<dbReference type="RefSeq" id="WP_006374010.1">
    <property type="nucleotide sequence ID" value="NZ_AEJB01000045.1"/>
</dbReference>
<feature type="chain" id="PRO_5038528212" description="DUF680 domain-containing protein" evidence="1">
    <location>
        <begin position="20"/>
        <end position="57"/>
    </location>
</feature>
<keyword evidence="1" id="KW-0732">Signal</keyword>
<dbReference type="PATRIC" id="fig|698760.3.peg.685"/>
<sequence>MQKRILSIISAGIFAVAVAAGHVAQNTADSGVAAAVQTSALSADSDTTGPSEEPGWQ</sequence>
<name>L7FH30_STRT8</name>
<keyword evidence="3" id="KW-1185">Reference proteome</keyword>
<protein>
    <recommendedName>
        <fullName evidence="4">DUF680 domain-containing protein</fullName>
    </recommendedName>
</protein>
<evidence type="ECO:0000313" key="2">
    <source>
        <dbReference type="EMBL" id="ELP70698.1"/>
    </source>
</evidence>